<dbReference type="EMBL" id="FCOC02000006">
    <property type="protein sequence ID" value="SAL29952.1"/>
    <property type="molecule type" value="Genomic_DNA"/>
</dbReference>
<feature type="transmembrane region" description="Helical" evidence="7">
    <location>
        <begin position="123"/>
        <end position="143"/>
    </location>
</feature>
<dbReference type="PROSITE" id="PS50928">
    <property type="entry name" value="ABC_TM1"/>
    <property type="match status" value="1"/>
</dbReference>
<keyword evidence="2 7" id="KW-0813">Transport</keyword>
<evidence type="ECO:0000256" key="3">
    <source>
        <dbReference type="ARBA" id="ARBA00022475"/>
    </source>
</evidence>
<protein>
    <submittedName>
        <fullName evidence="9">Binding-protein-dependent transport systems inner membrane component</fullName>
    </submittedName>
</protein>
<sequence length="339" mass="36968">MASFLAKRITLMIVTMLCASFVVFAVSEFTPGSVARRTLGPYATQQQVDLLSQRMHANDPLMVRYGHWLGVLAGVMPDPLEDPANGLGFTDPRGSRYFGNFGYSTLYKLPVNDVMWKRLGHTAILAGIAFALIVPLSMLFGILSGLKEGGPLDRILSVVCITFTSIPEFASGVFLVTLFVILWPVLPGTSPLDASEGGQWSIASQLVLPVAVLVLYDFGYVARMIRVSMIGVMEKPYIRTAILKGLNPRQVILGHALRNAMIAPFTVLLLQINFLIGGVVVTEMVFAYPGFGRMLLDSSMFGDIATLEAATLVTVFVAVVTQFLGDLGYMLLNPRIRVR</sequence>
<dbReference type="InterPro" id="IPR045621">
    <property type="entry name" value="BPD_transp_1_N"/>
</dbReference>
<dbReference type="GO" id="GO:0005886">
    <property type="term" value="C:plasma membrane"/>
    <property type="evidence" value="ECO:0007669"/>
    <property type="project" value="UniProtKB-SubCell"/>
</dbReference>
<dbReference type="OrthoDB" id="9805855at2"/>
<feature type="domain" description="ABC transmembrane type-1" evidence="8">
    <location>
        <begin position="119"/>
        <end position="325"/>
    </location>
</feature>
<dbReference type="Gene3D" id="1.10.3720.10">
    <property type="entry name" value="MetI-like"/>
    <property type="match status" value="1"/>
</dbReference>
<evidence type="ECO:0000256" key="6">
    <source>
        <dbReference type="ARBA" id="ARBA00023136"/>
    </source>
</evidence>
<feature type="transmembrane region" description="Helical" evidence="7">
    <location>
        <begin position="206"/>
        <end position="225"/>
    </location>
</feature>
<evidence type="ECO:0000313" key="9">
    <source>
        <dbReference type="EMBL" id="SAL29952.1"/>
    </source>
</evidence>
<evidence type="ECO:0000256" key="7">
    <source>
        <dbReference type="RuleBase" id="RU363032"/>
    </source>
</evidence>
<organism evidence="9 10">
    <name type="scientific">Caballeronia sordidicola</name>
    <name type="common">Burkholderia sordidicola</name>
    <dbReference type="NCBI Taxonomy" id="196367"/>
    <lineage>
        <taxon>Bacteria</taxon>
        <taxon>Pseudomonadati</taxon>
        <taxon>Pseudomonadota</taxon>
        <taxon>Betaproteobacteria</taxon>
        <taxon>Burkholderiales</taxon>
        <taxon>Burkholderiaceae</taxon>
        <taxon>Caballeronia</taxon>
    </lineage>
</organism>
<dbReference type="InterPro" id="IPR000515">
    <property type="entry name" value="MetI-like"/>
</dbReference>
<keyword evidence="5 7" id="KW-1133">Transmembrane helix</keyword>
<dbReference type="GO" id="GO:0055085">
    <property type="term" value="P:transmembrane transport"/>
    <property type="evidence" value="ECO:0007669"/>
    <property type="project" value="InterPro"/>
</dbReference>
<dbReference type="AlphaFoldDB" id="A0A158GD56"/>
<evidence type="ECO:0000256" key="4">
    <source>
        <dbReference type="ARBA" id="ARBA00022692"/>
    </source>
</evidence>
<feature type="transmembrane region" description="Helical" evidence="7">
    <location>
        <begin position="309"/>
        <end position="332"/>
    </location>
</feature>
<proteinExistence type="inferred from homology"/>
<evidence type="ECO:0000313" key="10">
    <source>
        <dbReference type="Proteomes" id="UP000054893"/>
    </source>
</evidence>
<feature type="transmembrane region" description="Helical" evidence="7">
    <location>
        <begin position="155"/>
        <end position="186"/>
    </location>
</feature>
<dbReference type="PANTHER" id="PTHR43163:SF6">
    <property type="entry name" value="DIPEPTIDE TRANSPORT SYSTEM PERMEASE PROTEIN DPPB-RELATED"/>
    <property type="match status" value="1"/>
</dbReference>
<name>A0A158GD56_CABSO</name>
<dbReference type="Pfam" id="PF00528">
    <property type="entry name" value="BPD_transp_1"/>
    <property type="match status" value="1"/>
</dbReference>
<evidence type="ECO:0000256" key="1">
    <source>
        <dbReference type="ARBA" id="ARBA00004651"/>
    </source>
</evidence>
<evidence type="ECO:0000259" key="8">
    <source>
        <dbReference type="PROSITE" id="PS50928"/>
    </source>
</evidence>
<dbReference type="RefSeq" id="WP_060819409.1">
    <property type="nucleotide sequence ID" value="NZ_FCOC02000006.1"/>
</dbReference>
<feature type="transmembrane region" description="Helical" evidence="7">
    <location>
        <begin position="267"/>
        <end position="289"/>
    </location>
</feature>
<evidence type="ECO:0000256" key="5">
    <source>
        <dbReference type="ARBA" id="ARBA00022989"/>
    </source>
</evidence>
<evidence type="ECO:0000256" key="2">
    <source>
        <dbReference type="ARBA" id="ARBA00022448"/>
    </source>
</evidence>
<reference evidence="9 10" key="1">
    <citation type="submission" date="2016-01" db="EMBL/GenBank/DDBJ databases">
        <authorList>
            <person name="Oliw E.H."/>
        </authorList>
    </citation>
    <scope>NUCLEOTIDE SEQUENCE [LARGE SCALE GENOMIC DNA]</scope>
    <source>
        <strain evidence="9">LMG 22029</strain>
    </source>
</reference>
<keyword evidence="6 7" id="KW-0472">Membrane</keyword>
<keyword evidence="3" id="KW-1003">Cell membrane</keyword>
<dbReference type="CDD" id="cd06261">
    <property type="entry name" value="TM_PBP2"/>
    <property type="match status" value="1"/>
</dbReference>
<dbReference type="Proteomes" id="UP000054893">
    <property type="component" value="Unassembled WGS sequence"/>
</dbReference>
<accession>A0A158GD56</accession>
<keyword evidence="4 7" id="KW-0812">Transmembrane</keyword>
<dbReference type="Pfam" id="PF19300">
    <property type="entry name" value="BPD_transp_1_N"/>
    <property type="match status" value="1"/>
</dbReference>
<dbReference type="SUPFAM" id="SSF161098">
    <property type="entry name" value="MetI-like"/>
    <property type="match status" value="1"/>
</dbReference>
<dbReference type="InterPro" id="IPR035906">
    <property type="entry name" value="MetI-like_sf"/>
</dbReference>
<gene>
    <name evidence="9" type="ORF">AWB64_02601</name>
</gene>
<comment type="similarity">
    <text evidence="7">Belongs to the binding-protein-dependent transport system permease family.</text>
</comment>
<dbReference type="PANTHER" id="PTHR43163">
    <property type="entry name" value="DIPEPTIDE TRANSPORT SYSTEM PERMEASE PROTEIN DPPB-RELATED"/>
    <property type="match status" value="1"/>
</dbReference>
<comment type="subcellular location">
    <subcellularLocation>
        <location evidence="1 7">Cell membrane</location>
        <topology evidence="1 7">Multi-pass membrane protein</topology>
    </subcellularLocation>
</comment>